<keyword evidence="12" id="KW-1185">Reference proteome</keyword>
<evidence type="ECO:0000256" key="8">
    <source>
        <dbReference type="ARBA" id="ARBA00048744"/>
    </source>
</evidence>
<evidence type="ECO:0000256" key="6">
    <source>
        <dbReference type="ARBA" id="ARBA00022953"/>
    </source>
</evidence>
<comment type="cofactor">
    <cofactor evidence="9">
        <name>Mg(2+)</name>
        <dbReference type="ChEBI" id="CHEBI:18420"/>
    </cofactor>
    <text evidence="9">Binds 2 Mg(2+) per subunit.</text>
</comment>
<sequence length="606" mass="68634">MKKAKRRLSRVGGRRETTTPQLLRGVFFALCKKADTPVSLSLWLMFKYGEFEQLVRKEVDPGHYNDREEFDKDWLVSRYLRKQADLPTGIDVDLAAMQSWQAAEVRNAETNARLRRNRSEATAPDVESVMFIAQRKIATLLSKCSIKGVFDRCKWGPGATFDLKGEFATVADKIGQCPISVTQRALPWLKTVMEADPHWCQVILGADVDGPLSLLPSCFNIVRGCRGTLVLKDARTKRSIAIEPTGNCFIQLGVDAEWRRVLKSVGVDLDDQTWNQCLAKVFSGDFLPGGTTLDVKDASNSLCRELIYRLFPVEWSILLDQLRSPEIQWDNGEWHRLEMFSSMGNGFTFVLESMVFWALASASCEYMGTEELLGIYGDDIACPSSVAPLLTRVLAHCGFSINTEKSYGTGYFRESCGRHYWDGFDVTPVYQKEPPRTLPEAYRMANRLHRAAFARCGTDEPTDSDSWLGPAWRQALGVIEQTLADKRGVDPATVPGEIWERIAKLGGHGVPFFEGDDGLMLPLRRLKHYVIELDDDGRFKLPILPFRPKRREAPGLSLLAYILRFEPRDPLDGKVAVRRRGRYQTKTRWFSTAFWHRLSTLSVEVV</sequence>
<comment type="catalytic activity">
    <reaction evidence="8">
        <text>RNA(n) + a ribonucleoside 5'-triphosphate = RNA(n+1) + diphosphate</text>
        <dbReference type="Rhea" id="RHEA:21248"/>
        <dbReference type="Rhea" id="RHEA-COMP:14527"/>
        <dbReference type="Rhea" id="RHEA-COMP:17342"/>
        <dbReference type="ChEBI" id="CHEBI:33019"/>
        <dbReference type="ChEBI" id="CHEBI:61557"/>
        <dbReference type="ChEBI" id="CHEBI:140395"/>
        <dbReference type="EC" id="2.7.7.48"/>
    </reaction>
</comment>
<keyword evidence="6" id="KW-0693">Viral RNA replication</keyword>
<dbReference type="SUPFAM" id="SSF56672">
    <property type="entry name" value="DNA/RNA polymerases"/>
    <property type="match status" value="1"/>
</dbReference>
<feature type="domain" description="RdRp catalytic" evidence="10">
    <location>
        <begin position="279"/>
        <end position="410"/>
    </location>
</feature>
<dbReference type="InterPro" id="IPR043502">
    <property type="entry name" value="DNA/RNA_pol_sf"/>
</dbReference>
<keyword evidence="9" id="KW-0460">Magnesium</keyword>
<evidence type="ECO:0000256" key="4">
    <source>
        <dbReference type="ARBA" id="ARBA00022695"/>
    </source>
</evidence>
<dbReference type="PROSITE" id="PS50522">
    <property type="entry name" value="RDRP_PHAGE"/>
    <property type="match status" value="1"/>
</dbReference>
<dbReference type="Pfam" id="PF03431">
    <property type="entry name" value="RNA_replicase_B"/>
    <property type="match status" value="1"/>
</dbReference>
<dbReference type="InterPro" id="IPR005093">
    <property type="entry name" value="RNArep_beta"/>
</dbReference>
<dbReference type="GO" id="GO:0000166">
    <property type="term" value="F:nucleotide binding"/>
    <property type="evidence" value="ECO:0007669"/>
    <property type="project" value="UniProtKB-KW"/>
</dbReference>
<evidence type="ECO:0000256" key="9">
    <source>
        <dbReference type="PIRSR" id="PIRSR605093-1"/>
    </source>
</evidence>
<evidence type="ECO:0000313" key="12">
    <source>
        <dbReference type="Proteomes" id="UP000679620"/>
    </source>
</evidence>
<organism evidence="11 12">
    <name type="scientific">ssRNA phage SRR6960549_4</name>
    <dbReference type="NCBI Taxonomy" id="2786541"/>
    <lineage>
        <taxon>Viruses</taxon>
        <taxon>Riboviria</taxon>
        <taxon>Orthornavirae</taxon>
        <taxon>Lenarviricota</taxon>
        <taxon>Leviviricetes</taxon>
        <taxon>Norzivirales</taxon>
        <taxon>Fiersviridae</taxon>
        <taxon>Whilavirus</taxon>
        <taxon>Whilavirus pelohabitans</taxon>
    </lineage>
</organism>
<evidence type="ECO:0000256" key="5">
    <source>
        <dbReference type="ARBA" id="ARBA00022741"/>
    </source>
</evidence>
<evidence type="ECO:0000256" key="2">
    <source>
        <dbReference type="ARBA" id="ARBA00022484"/>
    </source>
</evidence>
<dbReference type="GO" id="GO:0046872">
    <property type="term" value="F:metal ion binding"/>
    <property type="evidence" value="ECO:0007669"/>
    <property type="project" value="UniProtKB-KW"/>
</dbReference>
<dbReference type="GeneID" id="80399196"/>
<gene>
    <name evidence="11" type="primary">SRR6960549_4_4</name>
</gene>
<evidence type="ECO:0000256" key="1">
    <source>
        <dbReference type="ARBA" id="ARBA00012494"/>
    </source>
</evidence>
<keyword evidence="2 11" id="KW-0696">RNA-directed RNA polymerase</keyword>
<keyword evidence="9" id="KW-0479">Metal-binding</keyword>
<proteinExistence type="predicted"/>
<evidence type="ECO:0000256" key="3">
    <source>
        <dbReference type="ARBA" id="ARBA00022679"/>
    </source>
</evidence>
<keyword evidence="5" id="KW-0547">Nucleotide-binding</keyword>
<evidence type="ECO:0000256" key="7">
    <source>
        <dbReference type="ARBA" id="ARBA00030248"/>
    </source>
</evidence>
<dbReference type="RefSeq" id="YP_010770015.1">
    <property type="nucleotide sequence ID" value="NC_074135.1"/>
</dbReference>
<dbReference type="KEGG" id="vg:80399196"/>
<evidence type="ECO:0000313" key="11">
    <source>
        <dbReference type="EMBL" id="DAD52597.1"/>
    </source>
</evidence>
<feature type="binding site" evidence="9">
    <location>
        <position position="379"/>
    </location>
    <ligand>
        <name>Mg(2+)</name>
        <dbReference type="ChEBI" id="CHEBI:18420"/>
        <label>2</label>
    </ligand>
</feature>
<protein>
    <recommendedName>
        <fullName evidence="1">RNA-directed RNA polymerase</fullName>
        <ecNumber evidence="1">2.7.7.48</ecNumber>
    </recommendedName>
    <alternativeName>
        <fullName evidence="7">RNA replicase beta chain</fullName>
    </alternativeName>
</protein>
<dbReference type="GO" id="GO:0003968">
    <property type="term" value="F:RNA-directed RNA polymerase activity"/>
    <property type="evidence" value="ECO:0007669"/>
    <property type="project" value="UniProtKB-KW"/>
</dbReference>
<feature type="binding site" evidence="9">
    <location>
        <position position="378"/>
    </location>
    <ligand>
        <name>Mg(2+)</name>
        <dbReference type="ChEBI" id="CHEBI:18420"/>
        <label>2</label>
    </ligand>
</feature>
<dbReference type="EMBL" id="BK014150">
    <property type="protein sequence ID" value="DAD52597.1"/>
    <property type="molecule type" value="Genomic_RNA"/>
</dbReference>
<keyword evidence="4" id="KW-0548">Nucleotidyltransferase</keyword>
<dbReference type="EC" id="2.7.7.48" evidence="1"/>
<feature type="binding site" evidence="9">
    <location>
        <position position="294"/>
    </location>
    <ligand>
        <name>Mg(2+)</name>
        <dbReference type="ChEBI" id="CHEBI:18420"/>
        <label>2</label>
    </ligand>
</feature>
<dbReference type="GO" id="GO:0039694">
    <property type="term" value="P:viral RNA genome replication"/>
    <property type="evidence" value="ECO:0007669"/>
    <property type="project" value="InterPro"/>
</dbReference>
<dbReference type="InterPro" id="IPR007096">
    <property type="entry name" value="RNA-dir_Rpol_cat_phage"/>
</dbReference>
<accession>A0A8S5L5E4</accession>
<reference evidence="11" key="1">
    <citation type="submission" date="2020-09" db="EMBL/GenBank/DDBJ databases">
        <title>Leviviricetes taxonomy.</title>
        <authorList>
            <person name="Stockdale S.R."/>
            <person name="Callanan J."/>
            <person name="Adriaenssens E.M."/>
            <person name="Kuhn J.H."/>
            <person name="Rumnieks J."/>
            <person name="Shkoporov A."/>
            <person name="Draper L.A."/>
            <person name="Ross P."/>
            <person name="Hill C."/>
        </authorList>
    </citation>
    <scope>NUCLEOTIDE SEQUENCE</scope>
</reference>
<name>A0A8S5L5E4_9VIRU</name>
<dbReference type="Proteomes" id="UP000679620">
    <property type="component" value="Segment"/>
</dbReference>
<evidence type="ECO:0000259" key="10">
    <source>
        <dbReference type="PROSITE" id="PS50522"/>
    </source>
</evidence>
<keyword evidence="3" id="KW-0808">Transferase</keyword>